<evidence type="ECO:0000259" key="1">
    <source>
        <dbReference type="Pfam" id="PF04326"/>
    </source>
</evidence>
<dbReference type="Gene3D" id="3.30.950.30">
    <property type="entry name" value="Schlafen, AAA domain"/>
    <property type="match status" value="1"/>
</dbReference>
<sequence length="421" mass="47553">MDKLPGKLSNDFAELVHRGVESDVLDYKAALCWTKMTRQAKGKIVRHCLALANTKGGCIVIGVGEDASGHPSVYMGLSREEVHSFDPTTVGQFVNRYVEPPIEFTIERPVVDGRRYAIFMVRPFRTLPHVCTSSIEGELQTGVFYIRTPDASSRPAYRAIEMQMLIQRALRNQREELGRMLRGILYENRMSAEAESDEEFKAAVANAAVFFKRRKNPPAGVPSLLVNLTVTPPSFHSEAFSLSALRRAVDAALPSLPTPEFLDSDELRKAYVTNTSLRALSRKEPRMWQVFKSGMFHYIAYLPVPERELEFTLLVRKIAEAFRFLGNLYTELGYAEELLTLAFTLENTEDVRLLLPEKPRAKFICRIPKISIEMTRSAADLASGEAAHAARLTSEIAERFNISDQYLQNLPALIDDYLEQR</sequence>
<dbReference type="Proteomes" id="UP000435649">
    <property type="component" value="Unassembled WGS sequence"/>
</dbReference>
<accession>A0A844FYT9</accession>
<gene>
    <name evidence="2" type="ORF">FYJ85_02390</name>
</gene>
<protein>
    <submittedName>
        <fullName evidence="2">ATP-binding protein</fullName>
    </submittedName>
</protein>
<feature type="domain" description="Schlafen AlbA-2" evidence="1">
    <location>
        <begin position="21"/>
        <end position="152"/>
    </location>
</feature>
<proteinExistence type="predicted"/>
<dbReference type="InterPro" id="IPR038461">
    <property type="entry name" value="Schlafen_AlbA_2_dom_sf"/>
</dbReference>
<reference evidence="2 3" key="1">
    <citation type="submission" date="2019-08" db="EMBL/GenBank/DDBJ databases">
        <title>In-depth cultivation of the pig gut microbiome towards novel bacterial diversity and tailored functional studies.</title>
        <authorList>
            <person name="Wylensek D."/>
            <person name="Hitch T.C.A."/>
            <person name="Clavel T."/>
        </authorList>
    </citation>
    <scope>NUCLEOTIDE SEQUENCE [LARGE SCALE GENOMIC DNA]</scope>
    <source>
        <strain evidence="2 3">BBE-744-WT-12</strain>
    </source>
</reference>
<dbReference type="Pfam" id="PF04326">
    <property type="entry name" value="SLFN_AlbA_2"/>
    <property type="match status" value="1"/>
</dbReference>
<keyword evidence="3" id="KW-1185">Reference proteome</keyword>
<name>A0A844FYT9_9BACT</name>
<organism evidence="2 3">
    <name type="scientific">Victivallis lenta</name>
    <dbReference type="NCBI Taxonomy" id="2606640"/>
    <lineage>
        <taxon>Bacteria</taxon>
        <taxon>Pseudomonadati</taxon>
        <taxon>Lentisphaerota</taxon>
        <taxon>Lentisphaeria</taxon>
        <taxon>Victivallales</taxon>
        <taxon>Victivallaceae</taxon>
        <taxon>Victivallis</taxon>
    </lineage>
</organism>
<dbReference type="EMBL" id="VUNS01000002">
    <property type="protein sequence ID" value="MST95892.1"/>
    <property type="molecule type" value="Genomic_DNA"/>
</dbReference>
<evidence type="ECO:0000313" key="3">
    <source>
        <dbReference type="Proteomes" id="UP000435649"/>
    </source>
</evidence>
<comment type="caution">
    <text evidence="2">The sequence shown here is derived from an EMBL/GenBank/DDBJ whole genome shotgun (WGS) entry which is preliminary data.</text>
</comment>
<dbReference type="AlphaFoldDB" id="A0A844FYT9"/>
<dbReference type="InterPro" id="IPR007421">
    <property type="entry name" value="Schlafen_AlbA_2_dom"/>
</dbReference>
<keyword evidence="2" id="KW-0547">Nucleotide-binding</keyword>
<evidence type="ECO:0000313" key="2">
    <source>
        <dbReference type="EMBL" id="MST95892.1"/>
    </source>
</evidence>
<keyword evidence="2" id="KW-0067">ATP-binding</keyword>
<dbReference type="RefSeq" id="WP_154416880.1">
    <property type="nucleotide sequence ID" value="NZ_VUNS01000002.1"/>
</dbReference>
<dbReference type="GO" id="GO:0005524">
    <property type="term" value="F:ATP binding"/>
    <property type="evidence" value="ECO:0007669"/>
    <property type="project" value="UniProtKB-KW"/>
</dbReference>